<evidence type="ECO:0000259" key="3">
    <source>
        <dbReference type="PROSITE" id="PS51186"/>
    </source>
</evidence>
<dbReference type="InterPro" id="IPR016181">
    <property type="entry name" value="Acyl_CoA_acyltransferase"/>
</dbReference>
<dbReference type="PANTHER" id="PTHR43877">
    <property type="entry name" value="AMINOALKYLPHOSPHONATE N-ACETYLTRANSFERASE-RELATED-RELATED"/>
    <property type="match status" value="1"/>
</dbReference>
<dbReference type="InterPro" id="IPR000182">
    <property type="entry name" value="GNAT_dom"/>
</dbReference>
<sequence>MIRKAGPKDTAALGAFLEAHIDSSMFLLGNLDAYGTDNTDHPYGTTFFLQETGDGIIGVFGATNGGLLMCQIPRLTALEAQTYSHLLKGYTLRGMTGATEQVALILNALPLTGAVWQINHDEPLCALDLAALAAPDATLRAPADHDRDTLTGWFDAYMTETRTHPGGDAAQHRAATAITSGRVRLLVEHGQITAMTGLNSATRGVVQIGGVFVPPELRGQGRAGRVIAAHLAELREQGAQRAILFANSDHAARAYARIGFAQIGQYRVALLQAPLTLGNPA</sequence>
<dbReference type="PANTHER" id="PTHR43877:SF2">
    <property type="entry name" value="AMINOALKYLPHOSPHONATE N-ACETYLTRANSFERASE-RELATED"/>
    <property type="match status" value="1"/>
</dbReference>
<evidence type="ECO:0000313" key="5">
    <source>
        <dbReference type="EMBL" id="KPP93954.1"/>
    </source>
</evidence>
<keyword evidence="1 5" id="KW-0808">Transferase</keyword>
<gene>
    <name evidence="4" type="ORF">Ga0058931_0183</name>
    <name evidence="5" type="ORF">HLUCCA05_12300</name>
</gene>
<dbReference type="InterPro" id="IPR050832">
    <property type="entry name" value="Bact_Acetyltransf"/>
</dbReference>
<organism evidence="5 6">
    <name type="scientific">Roseibaca calidilacus</name>
    <dbReference type="NCBI Taxonomy" id="1666912"/>
    <lineage>
        <taxon>Bacteria</taxon>
        <taxon>Pseudomonadati</taxon>
        <taxon>Pseudomonadota</taxon>
        <taxon>Alphaproteobacteria</taxon>
        <taxon>Rhodobacterales</taxon>
        <taxon>Paracoccaceae</taxon>
        <taxon>Roseinatronobacter</taxon>
    </lineage>
</organism>
<accession>A0A0P7X1C6</accession>
<comment type="caution">
    <text evidence="5">The sequence shown here is derived from an EMBL/GenBank/DDBJ whole genome shotgun (WGS) entry which is preliminary data.</text>
</comment>
<protein>
    <submittedName>
        <fullName evidence="4">Acetyltransferase (GNAT) domain-containing protein</fullName>
    </submittedName>
    <submittedName>
        <fullName evidence="5">Putative acetyltransferase</fullName>
    </submittedName>
</protein>
<proteinExistence type="predicted"/>
<dbReference type="SUPFAM" id="SSF55729">
    <property type="entry name" value="Acyl-CoA N-acyltransferases (Nat)"/>
    <property type="match status" value="1"/>
</dbReference>
<dbReference type="Proteomes" id="UP000182045">
    <property type="component" value="Unassembled WGS sequence"/>
</dbReference>
<keyword evidence="7" id="KW-1185">Reference proteome</keyword>
<evidence type="ECO:0000313" key="4">
    <source>
        <dbReference type="EMBL" id="CUX79500.1"/>
    </source>
</evidence>
<name>A0A0P7X1C6_9RHOB</name>
<dbReference type="GO" id="GO:0016747">
    <property type="term" value="F:acyltransferase activity, transferring groups other than amino-acyl groups"/>
    <property type="evidence" value="ECO:0007669"/>
    <property type="project" value="InterPro"/>
</dbReference>
<dbReference type="Gene3D" id="3.40.630.30">
    <property type="match status" value="1"/>
</dbReference>
<dbReference type="EMBL" id="FBYC01000001">
    <property type="protein sequence ID" value="CUX79500.1"/>
    <property type="molecule type" value="Genomic_DNA"/>
</dbReference>
<dbReference type="RefSeq" id="WP_072244297.1">
    <property type="nucleotide sequence ID" value="NZ_FBYC01000001.1"/>
</dbReference>
<evidence type="ECO:0000256" key="2">
    <source>
        <dbReference type="ARBA" id="ARBA00023315"/>
    </source>
</evidence>
<dbReference type="Pfam" id="PF00583">
    <property type="entry name" value="Acetyltransf_1"/>
    <property type="match status" value="1"/>
</dbReference>
<dbReference type="EMBL" id="LJSG01000007">
    <property type="protein sequence ID" value="KPP93954.1"/>
    <property type="molecule type" value="Genomic_DNA"/>
</dbReference>
<dbReference type="AlphaFoldDB" id="A0A0P7X1C6"/>
<dbReference type="OrthoDB" id="7365268at2"/>
<dbReference type="STRING" id="1666912.Ga0058931_0183"/>
<reference evidence="4 7" key="2">
    <citation type="submission" date="2016-01" db="EMBL/GenBank/DDBJ databases">
        <authorList>
            <person name="Varghese N."/>
        </authorList>
    </citation>
    <scope>NUCLEOTIDE SEQUENCE [LARGE SCALE GENOMIC DNA]</scope>
    <source>
        <strain evidence="4 7">HL-91</strain>
    </source>
</reference>
<dbReference type="CDD" id="cd04301">
    <property type="entry name" value="NAT_SF"/>
    <property type="match status" value="1"/>
</dbReference>
<evidence type="ECO:0000313" key="6">
    <source>
        <dbReference type="Proteomes" id="UP000050413"/>
    </source>
</evidence>
<keyword evidence="2" id="KW-0012">Acyltransferase</keyword>
<reference evidence="5 6" key="1">
    <citation type="submission" date="2015-09" db="EMBL/GenBank/DDBJ databases">
        <title>Identification and resolution of microdiversity through metagenomic sequencing of parallel consortia.</title>
        <authorList>
            <person name="Nelson W.C."/>
            <person name="Romine M.F."/>
            <person name="Lindemann S.R."/>
        </authorList>
    </citation>
    <scope>NUCLEOTIDE SEQUENCE [LARGE SCALE GENOMIC DNA]</scope>
    <source>
        <strain evidence="5">HL-91</strain>
    </source>
</reference>
<evidence type="ECO:0000256" key="1">
    <source>
        <dbReference type="ARBA" id="ARBA00022679"/>
    </source>
</evidence>
<feature type="domain" description="N-acetyltransferase" evidence="3">
    <location>
        <begin position="137"/>
        <end position="281"/>
    </location>
</feature>
<dbReference type="Proteomes" id="UP000050413">
    <property type="component" value="Unassembled WGS sequence"/>
</dbReference>
<evidence type="ECO:0000313" key="7">
    <source>
        <dbReference type="Proteomes" id="UP000182045"/>
    </source>
</evidence>
<dbReference type="PROSITE" id="PS51186">
    <property type="entry name" value="GNAT"/>
    <property type="match status" value="1"/>
</dbReference>